<keyword evidence="7" id="KW-0695">RNA-directed DNA polymerase</keyword>
<evidence type="ECO:0000256" key="7">
    <source>
        <dbReference type="ARBA" id="ARBA00022918"/>
    </source>
</evidence>
<dbReference type="OrthoDB" id="7549815at2759"/>
<organism evidence="14 15">
    <name type="scientific">Lasius niger</name>
    <name type="common">Black garden ant</name>
    <dbReference type="NCBI Taxonomy" id="67767"/>
    <lineage>
        <taxon>Eukaryota</taxon>
        <taxon>Metazoa</taxon>
        <taxon>Ecdysozoa</taxon>
        <taxon>Arthropoda</taxon>
        <taxon>Hexapoda</taxon>
        <taxon>Insecta</taxon>
        <taxon>Pterygota</taxon>
        <taxon>Neoptera</taxon>
        <taxon>Endopterygota</taxon>
        <taxon>Hymenoptera</taxon>
        <taxon>Apocrita</taxon>
        <taxon>Aculeata</taxon>
        <taxon>Formicoidea</taxon>
        <taxon>Formicidae</taxon>
        <taxon>Formicinae</taxon>
        <taxon>Lasius</taxon>
        <taxon>Lasius</taxon>
    </lineage>
</organism>
<reference evidence="14 15" key="1">
    <citation type="submission" date="2015-04" db="EMBL/GenBank/DDBJ databases">
        <title>Lasius niger genome sequencing.</title>
        <authorList>
            <person name="Konorov E.A."/>
            <person name="Nikitin M.A."/>
            <person name="Kirill M.V."/>
            <person name="Chang P."/>
        </authorList>
    </citation>
    <scope>NUCLEOTIDE SEQUENCE [LARGE SCALE GENOMIC DNA]</scope>
    <source>
        <tissue evidence="14">Whole</tissue>
    </source>
</reference>
<sequence>MELGSTKKKRFLGYVSIVLKANRRSFHINRIGKKYVLTFIDDFTHFTVAYTLNLKTEVLRYFKMFKAMAEAHFGERRRSNSNTSKSFWSEAVLAAVYLINRSPTSALQDKIPAELWYGKRPDLRKLRIFGSIAYLHIPKEIVGGKFESRSKKCHMMGYCPNGYRLWCPEDKKLLLGRDVVYDESKFDFEDENFYDRSLPSQTETKDALKLHNQGEEAKVSGNNDDTEAQDDVLTDDEFDETSVAESEETTQQKEEGNVEGTRRSSRVSNKPKHLEEYYCAIALSADSYLEEIPENIYEIESREDKRHLKKAVQDEIDSLLENETWDLVELPPGKKAIDYRWIFKVRRDENGDIELRTLLSFINHEDLLASQMDVKNAFLHGYIREEIYMKQPVGINKNPNLVCKLNKSLYGLRQVPRAWNARFDEFVKTLGFRRSENDSCLYICTNQSSKTYLLLYVDDIIIASNCEKDLREIKADLMNEFSMKDLGKLHNFLGIKIERTNEGMFLSQTVYMKNLLTRFNMDERKASKTPMEVTSWKEQDNRENLNCIIEKKPYRELSNATDLHWNALKRILRYVKGTLDYGLFYQRSKSSNVTLLGYADADWAGDTD</sequence>
<keyword evidence="8" id="KW-0239">DNA-directed DNA polymerase</keyword>
<dbReference type="GO" id="GO:0006310">
    <property type="term" value="P:DNA recombination"/>
    <property type="evidence" value="ECO:0007669"/>
    <property type="project" value="UniProtKB-KW"/>
</dbReference>
<keyword evidence="3" id="KW-0255">Endonuclease</keyword>
<keyword evidence="6" id="KW-0229">DNA integration</keyword>
<feature type="region of interest" description="Disordered" evidence="11">
    <location>
        <begin position="212"/>
        <end position="268"/>
    </location>
</feature>
<keyword evidence="2" id="KW-0479">Metal-binding</keyword>
<evidence type="ECO:0000256" key="4">
    <source>
        <dbReference type="ARBA" id="ARBA00022801"/>
    </source>
</evidence>
<evidence type="ECO:0000313" key="14">
    <source>
        <dbReference type="EMBL" id="KMQ86582.1"/>
    </source>
</evidence>
<dbReference type="Proteomes" id="UP000036403">
    <property type="component" value="Unassembled WGS sequence"/>
</dbReference>
<dbReference type="GO" id="GO:0003887">
    <property type="term" value="F:DNA-directed DNA polymerase activity"/>
    <property type="evidence" value="ECO:0007669"/>
    <property type="project" value="UniProtKB-KW"/>
</dbReference>
<dbReference type="STRING" id="67767.A0A0J7K8C9"/>
<evidence type="ECO:0000256" key="11">
    <source>
        <dbReference type="SAM" id="MobiDB-lite"/>
    </source>
</evidence>
<dbReference type="InterPro" id="IPR036397">
    <property type="entry name" value="RNaseH_sf"/>
</dbReference>
<dbReference type="GO" id="GO:0003964">
    <property type="term" value="F:RNA-directed DNA polymerase activity"/>
    <property type="evidence" value="ECO:0007669"/>
    <property type="project" value="UniProtKB-KW"/>
</dbReference>
<dbReference type="PANTHER" id="PTHR42648">
    <property type="entry name" value="TRANSPOSASE, PUTATIVE-RELATED"/>
    <property type="match status" value="1"/>
</dbReference>
<protein>
    <submittedName>
        <fullName evidence="14">Gag-pol polyprotein</fullName>
    </submittedName>
</protein>
<feature type="compositionally biased region" description="Basic and acidic residues" evidence="11">
    <location>
        <begin position="250"/>
        <end position="262"/>
    </location>
</feature>
<gene>
    <name evidence="14" type="ORF">RF55_14394</name>
</gene>
<dbReference type="PaxDb" id="67767-A0A0J7K8C9"/>
<evidence type="ECO:0000256" key="8">
    <source>
        <dbReference type="ARBA" id="ARBA00022932"/>
    </source>
</evidence>
<evidence type="ECO:0000259" key="12">
    <source>
        <dbReference type="Pfam" id="PF07727"/>
    </source>
</evidence>
<dbReference type="AlphaFoldDB" id="A0A0J7K8C9"/>
<dbReference type="InterPro" id="IPR013103">
    <property type="entry name" value="RVT_2"/>
</dbReference>
<dbReference type="InterPro" id="IPR043502">
    <property type="entry name" value="DNA/RNA_pol_sf"/>
</dbReference>
<accession>A0A0J7K8C9</accession>
<dbReference type="SUPFAM" id="SSF53098">
    <property type="entry name" value="Ribonuclease H-like"/>
    <property type="match status" value="1"/>
</dbReference>
<keyword evidence="5" id="KW-0460">Magnesium</keyword>
<keyword evidence="4" id="KW-0378">Hydrolase</keyword>
<evidence type="ECO:0000256" key="9">
    <source>
        <dbReference type="ARBA" id="ARBA00023172"/>
    </source>
</evidence>
<evidence type="ECO:0000256" key="6">
    <source>
        <dbReference type="ARBA" id="ARBA00022908"/>
    </source>
</evidence>
<dbReference type="Pfam" id="PF07727">
    <property type="entry name" value="RVT_2"/>
    <property type="match status" value="1"/>
</dbReference>
<keyword evidence="15" id="KW-1185">Reference proteome</keyword>
<dbReference type="GO" id="GO:0004519">
    <property type="term" value="F:endonuclease activity"/>
    <property type="evidence" value="ECO:0007669"/>
    <property type="project" value="UniProtKB-KW"/>
</dbReference>
<dbReference type="GO" id="GO:0042575">
    <property type="term" value="C:DNA polymerase complex"/>
    <property type="evidence" value="ECO:0007669"/>
    <property type="project" value="UniProtKB-ARBA"/>
</dbReference>
<feature type="compositionally biased region" description="Acidic residues" evidence="11">
    <location>
        <begin position="224"/>
        <end position="248"/>
    </location>
</feature>
<feature type="domain" description="Reverse transcriptase Ty1/copia-type" evidence="12">
    <location>
        <begin position="355"/>
        <end position="532"/>
    </location>
</feature>
<evidence type="ECO:0000256" key="2">
    <source>
        <dbReference type="ARBA" id="ARBA00022723"/>
    </source>
</evidence>
<dbReference type="GO" id="GO:0046872">
    <property type="term" value="F:metal ion binding"/>
    <property type="evidence" value="ECO:0007669"/>
    <property type="project" value="UniProtKB-KW"/>
</dbReference>
<dbReference type="InterPro" id="IPR012337">
    <property type="entry name" value="RNaseH-like_sf"/>
</dbReference>
<dbReference type="InterPro" id="IPR057670">
    <property type="entry name" value="SH3_retrovirus"/>
</dbReference>
<keyword evidence="1" id="KW-0540">Nuclease</keyword>
<feature type="domain" description="Retroviral polymerase SH3-like" evidence="13">
    <location>
        <begin position="131"/>
        <end position="191"/>
    </location>
</feature>
<keyword evidence="8" id="KW-0808">Transferase</keyword>
<keyword evidence="8" id="KW-0548">Nucleotidyltransferase</keyword>
<evidence type="ECO:0000256" key="5">
    <source>
        <dbReference type="ARBA" id="ARBA00022842"/>
    </source>
</evidence>
<name>A0A0J7K8C9_LASNI</name>
<comment type="caution">
    <text evidence="14">The sequence shown here is derived from an EMBL/GenBank/DDBJ whole genome shotgun (WGS) entry which is preliminary data.</text>
</comment>
<evidence type="ECO:0000313" key="15">
    <source>
        <dbReference type="Proteomes" id="UP000036403"/>
    </source>
</evidence>
<dbReference type="EMBL" id="LBMM01011861">
    <property type="protein sequence ID" value="KMQ86582.1"/>
    <property type="molecule type" value="Genomic_DNA"/>
</dbReference>
<dbReference type="SUPFAM" id="SSF56672">
    <property type="entry name" value="DNA/RNA polymerases"/>
    <property type="match status" value="1"/>
</dbReference>
<evidence type="ECO:0000256" key="3">
    <source>
        <dbReference type="ARBA" id="ARBA00022759"/>
    </source>
</evidence>
<dbReference type="PANTHER" id="PTHR42648:SF11">
    <property type="entry name" value="TRANSPOSON TY4-P GAG-POL POLYPROTEIN"/>
    <property type="match status" value="1"/>
</dbReference>
<evidence type="ECO:0000256" key="10">
    <source>
        <dbReference type="ARBA" id="ARBA00023268"/>
    </source>
</evidence>
<keyword evidence="10" id="KW-0511">Multifunctional enzyme</keyword>
<dbReference type="Gene3D" id="3.30.420.10">
    <property type="entry name" value="Ribonuclease H-like superfamily/Ribonuclease H"/>
    <property type="match status" value="1"/>
</dbReference>
<dbReference type="Pfam" id="PF25597">
    <property type="entry name" value="SH3_retrovirus"/>
    <property type="match status" value="1"/>
</dbReference>
<dbReference type="InterPro" id="IPR039537">
    <property type="entry name" value="Retrotran_Ty1/copia-like"/>
</dbReference>
<keyword evidence="9" id="KW-0233">DNA recombination</keyword>
<evidence type="ECO:0000259" key="13">
    <source>
        <dbReference type="Pfam" id="PF25597"/>
    </source>
</evidence>
<proteinExistence type="predicted"/>
<dbReference type="GO" id="GO:0015074">
    <property type="term" value="P:DNA integration"/>
    <property type="evidence" value="ECO:0007669"/>
    <property type="project" value="UniProtKB-KW"/>
</dbReference>
<evidence type="ECO:0000256" key="1">
    <source>
        <dbReference type="ARBA" id="ARBA00022722"/>
    </source>
</evidence>
<dbReference type="GO" id="GO:0003676">
    <property type="term" value="F:nucleic acid binding"/>
    <property type="evidence" value="ECO:0007669"/>
    <property type="project" value="InterPro"/>
</dbReference>
<dbReference type="GO" id="GO:0016787">
    <property type="term" value="F:hydrolase activity"/>
    <property type="evidence" value="ECO:0007669"/>
    <property type="project" value="UniProtKB-KW"/>
</dbReference>